<evidence type="ECO:0000256" key="1">
    <source>
        <dbReference type="ARBA" id="ARBA00022679"/>
    </source>
</evidence>
<dbReference type="Pfam" id="PF13302">
    <property type="entry name" value="Acetyltransf_3"/>
    <property type="match status" value="1"/>
</dbReference>
<dbReference type="PANTHER" id="PTHR43792">
    <property type="entry name" value="GNAT FAMILY, PUTATIVE (AFU_ORTHOLOGUE AFUA_3G00765)-RELATED-RELATED"/>
    <property type="match status" value="1"/>
</dbReference>
<dbReference type="EMBL" id="JBHSAX010000017">
    <property type="protein sequence ID" value="MFC3964390.1"/>
    <property type="molecule type" value="Genomic_DNA"/>
</dbReference>
<dbReference type="InterPro" id="IPR000182">
    <property type="entry name" value="GNAT_dom"/>
</dbReference>
<reference evidence="6" key="1">
    <citation type="journal article" date="2019" name="Int. J. Syst. Evol. Microbiol.">
        <title>The Global Catalogue of Microorganisms (GCM) 10K type strain sequencing project: providing services to taxonomists for standard genome sequencing and annotation.</title>
        <authorList>
            <consortium name="The Broad Institute Genomics Platform"/>
            <consortium name="The Broad Institute Genome Sequencing Center for Infectious Disease"/>
            <person name="Wu L."/>
            <person name="Ma J."/>
        </authorList>
    </citation>
    <scope>NUCLEOTIDE SEQUENCE [LARGE SCALE GENOMIC DNA]</scope>
    <source>
        <strain evidence="6">CGMCC 4.7330</strain>
    </source>
</reference>
<comment type="caution">
    <text evidence="5">The sequence shown here is derived from an EMBL/GenBank/DDBJ whole genome shotgun (WGS) entry which is preliminary data.</text>
</comment>
<keyword evidence="2 5" id="KW-0012">Acyltransferase</keyword>
<name>A0ABV8DXI3_9NOCA</name>
<protein>
    <submittedName>
        <fullName evidence="5">GNAT family N-acetyltransferase</fullName>
        <ecNumber evidence="5">2.3.-.-</ecNumber>
    </submittedName>
</protein>
<feature type="domain" description="N-acetyltransferase" evidence="4">
    <location>
        <begin position="8"/>
        <end position="147"/>
    </location>
</feature>
<comment type="similarity">
    <text evidence="3">Belongs to the acetyltransferase family. RimJ subfamily.</text>
</comment>
<evidence type="ECO:0000313" key="6">
    <source>
        <dbReference type="Proteomes" id="UP001595696"/>
    </source>
</evidence>
<dbReference type="EC" id="2.3.-.-" evidence="5"/>
<dbReference type="InterPro" id="IPR016181">
    <property type="entry name" value="Acyl_CoA_acyltransferase"/>
</dbReference>
<dbReference type="InterPro" id="IPR051531">
    <property type="entry name" value="N-acetyltransferase"/>
</dbReference>
<dbReference type="GO" id="GO:0016746">
    <property type="term" value="F:acyltransferase activity"/>
    <property type="evidence" value="ECO:0007669"/>
    <property type="project" value="UniProtKB-KW"/>
</dbReference>
<keyword evidence="1 5" id="KW-0808">Transferase</keyword>
<keyword evidence="6" id="KW-1185">Reference proteome</keyword>
<evidence type="ECO:0000313" key="5">
    <source>
        <dbReference type="EMBL" id="MFC3964390.1"/>
    </source>
</evidence>
<proteinExistence type="inferred from homology"/>
<accession>A0ABV8DXI3</accession>
<dbReference type="RefSeq" id="WP_378614148.1">
    <property type="nucleotide sequence ID" value="NZ_JBHSAX010000017.1"/>
</dbReference>
<organism evidence="5 6">
    <name type="scientific">Nocardia jiangsuensis</name>
    <dbReference type="NCBI Taxonomy" id="1691563"/>
    <lineage>
        <taxon>Bacteria</taxon>
        <taxon>Bacillati</taxon>
        <taxon>Actinomycetota</taxon>
        <taxon>Actinomycetes</taxon>
        <taxon>Mycobacteriales</taxon>
        <taxon>Nocardiaceae</taxon>
        <taxon>Nocardia</taxon>
    </lineage>
</organism>
<gene>
    <name evidence="5" type="ORF">ACFO0B_20600</name>
</gene>
<evidence type="ECO:0000256" key="3">
    <source>
        <dbReference type="ARBA" id="ARBA00038502"/>
    </source>
</evidence>
<evidence type="ECO:0000259" key="4">
    <source>
        <dbReference type="Pfam" id="PF13302"/>
    </source>
</evidence>
<dbReference type="SUPFAM" id="SSF55729">
    <property type="entry name" value="Acyl-CoA N-acyltransferases (Nat)"/>
    <property type="match status" value="1"/>
</dbReference>
<sequence length="186" mass="19710">MDLSDGTVLLDRPRVGDIGTIVAHCQDPAIAEWVTIPVPYGRSDAEFYLSEIVGKGWAGRSPVWAVRRAGGGPMLGSIGLHDKGEGAAEIGFWLAAGERGGGLMSRAVALVCDFGFADEGFGLARIGWLAYAGNRASAAVVRRNGFRFEGTQRLGAVQRGVRRDCWLAGRLATDPPGPADGWPEET</sequence>
<dbReference type="PANTHER" id="PTHR43792:SF8">
    <property type="entry name" value="[RIBOSOMAL PROTEIN US5]-ALANINE N-ACETYLTRANSFERASE"/>
    <property type="match status" value="1"/>
</dbReference>
<evidence type="ECO:0000256" key="2">
    <source>
        <dbReference type="ARBA" id="ARBA00023315"/>
    </source>
</evidence>
<dbReference type="Gene3D" id="3.40.630.30">
    <property type="match status" value="1"/>
</dbReference>
<dbReference type="Proteomes" id="UP001595696">
    <property type="component" value="Unassembled WGS sequence"/>
</dbReference>